<dbReference type="GO" id="GO:0005634">
    <property type="term" value="C:nucleus"/>
    <property type="evidence" value="ECO:0007669"/>
    <property type="project" value="UniProtKB-SubCell"/>
</dbReference>
<dbReference type="GO" id="GO:0006357">
    <property type="term" value="P:regulation of transcription by RNA polymerase II"/>
    <property type="evidence" value="ECO:0007669"/>
    <property type="project" value="TreeGrafter"/>
</dbReference>
<keyword evidence="14" id="KW-1185">Reference proteome</keyword>
<dbReference type="InterPro" id="IPR036388">
    <property type="entry name" value="WH-like_DNA-bd_sf"/>
</dbReference>
<keyword evidence="6 11" id="KW-0175">Coiled coil</keyword>
<evidence type="ECO:0000256" key="2">
    <source>
        <dbReference type="ARBA" id="ARBA00011233"/>
    </source>
</evidence>
<dbReference type="GO" id="GO:0000978">
    <property type="term" value="F:RNA polymerase II cis-regulatory region sequence-specific DNA binding"/>
    <property type="evidence" value="ECO:0007669"/>
    <property type="project" value="TreeGrafter"/>
</dbReference>
<comment type="similarity">
    <text evidence="10">Belongs to the HSF family.</text>
</comment>
<organism evidence="13 14">
    <name type="scientific">Carex littledalei</name>
    <dbReference type="NCBI Taxonomy" id="544730"/>
    <lineage>
        <taxon>Eukaryota</taxon>
        <taxon>Viridiplantae</taxon>
        <taxon>Streptophyta</taxon>
        <taxon>Embryophyta</taxon>
        <taxon>Tracheophyta</taxon>
        <taxon>Spermatophyta</taxon>
        <taxon>Magnoliopsida</taxon>
        <taxon>Liliopsida</taxon>
        <taxon>Poales</taxon>
        <taxon>Cyperaceae</taxon>
        <taxon>Cyperoideae</taxon>
        <taxon>Cariceae</taxon>
        <taxon>Carex</taxon>
        <taxon>Carex subgen. Euthyceras</taxon>
    </lineage>
</organism>
<keyword evidence="8" id="KW-0804">Transcription</keyword>
<dbReference type="Gene3D" id="1.10.10.10">
    <property type="entry name" value="Winged helix-like DNA-binding domain superfamily/Winged helix DNA-binding domain"/>
    <property type="match status" value="1"/>
</dbReference>
<feature type="coiled-coil region" evidence="11">
    <location>
        <begin position="192"/>
        <end position="253"/>
    </location>
</feature>
<comment type="caution">
    <text evidence="13">The sequence shown here is derived from an EMBL/GenBank/DDBJ whole genome shotgun (WGS) entry which is preliminary data.</text>
</comment>
<name>A0A833V6H5_9POAL</name>
<keyword evidence="9" id="KW-0539">Nucleus</keyword>
<dbReference type="EMBL" id="SWLB01000018">
    <property type="protein sequence ID" value="KAF3326292.1"/>
    <property type="molecule type" value="Genomic_DNA"/>
</dbReference>
<dbReference type="AlphaFoldDB" id="A0A833V6H5"/>
<gene>
    <name evidence="13" type="ORF">FCM35_KLT07922</name>
</gene>
<dbReference type="OrthoDB" id="60033at2759"/>
<evidence type="ECO:0000256" key="8">
    <source>
        <dbReference type="ARBA" id="ARBA00023163"/>
    </source>
</evidence>
<reference evidence="13" key="1">
    <citation type="submission" date="2020-01" db="EMBL/GenBank/DDBJ databases">
        <title>Genome sequence of Kobresia littledalei, the first chromosome-level genome in the family Cyperaceae.</title>
        <authorList>
            <person name="Qu G."/>
        </authorList>
    </citation>
    <scope>NUCLEOTIDE SEQUENCE</scope>
    <source>
        <strain evidence="13">C.B.Clarke</strain>
        <tissue evidence="13">Leaf</tissue>
    </source>
</reference>
<protein>
    <submittedName>
        <fullName evidence="13">Heat shock factor protein</fullName>
    </submittedName>
</protein>
<comment type="subunit">
    <text evidence="2">Homotrimer.</text>
</comment>
<evidence type="ECO:0000256" key="10">
    <source>
        <dbReference type="RuleBase" id="RU004020"/>
    </source>
</evidence>
<dbReference type="PROSITE" id="PS00434">
    <property type="entry name" value="HSF_DOMAIN"/>
    <property type="match status" value="1"/>
</dbReference>
<dbReference type="GO" id="GO:0003700">
    <property type="term" value="F:DNA-binding transcription factor activity"/>
    <property type="evidence" value="ECO:0007669"/>
    <property type="project" value="InterPro"/>
</dbReference>
<evidence type="ECO:0000256" key="4">
    <source>
        <dbReference type="ARBA" id="ARBA00023015"/>
    </source>
</evidence>
<feature type="domain" description="HSF-type DNA-binding" evidence="12">
    <location>
        <begin position="91"/>
        <end position="115"/>
    </location>
</feature>
<dbReference type="PANTHER" id="PTHR10015:SF456">
    <property type="entry name" value="E2F_DP FAMILY WINGED-HELIX DNA-BINDING DOMAIN-CONTAINING PROTEIN-RELATED"/>
    <property type="match status" value="1"/>
</dbReference>
<evidence type="ECO:0000259" key="12">
    <source>
        <dbReference type="PROSITE" id="PS00434"/>
    </source>
</evidence>
<dbReference type="Pfam" id="PF00447">
    <property type="entry name" value="HSF_DNA-bind"/>
    <property type="match status" value="1"/>
</dbReference>
<accession>A0A833V6H5</accession>
<evidence type="ECO:0000256" key="9">
    <source>
        <dbReference type="ARBA" id="ARBA00023242"/>
    </source>
</evidence>
<dbReference type="InterPro" id="IPR036390">
    <property type="entry name" value="WH_DNA-bd_sf"/>
</dbReference>
<evidence type="ECO:0000256" key="11">
    <source>
        <dbReference type="SAM" id="Coils"/>
    </source>
</evidence>
<keyword evidence="5 13" id="KW-0346">Stress response</keyword>
<dbReference type="SMART" id="SM00415">
    <property type="entry name" value="HSF"/>
    <property type="match status" value="1"/>
</dbReference>
<evidence type="ECO:0000256" key="3">
    <source>
        <dbReference type="ARBA" id="ARBA00022553"/>
    </source>
</evidence>
<dbReference type="FunFam" id="1.10.10.10:FF:000057">
    <property type="entry name" value="Heat shock transcription factor 1"/>
    <property type="match status" value="1"/>
</dbReference>
<keyword evidence="3" id="KW-0597">Phosphoprotein</keyword>
<dbReference type="Proteomes" id="UP000623129">
    <property type="component" value="Unassembled WGS sequence"/>
</dbReference>
<evidence type="ECO:0000256" key="6">
    <source>
        <dbReference type="ARBA" id="ARBA00023054"/>
    </source>
</evidence>
<keyword evidence="4" id="KW-0805">Transcription regulation</keyword>
<dbReference type="InterPro" id="IPR000232">
    <property type="entry name" value="HSF_DNA-bd"/>
</dbReference>
<evidence type="ECO:0000256" key="7">
    <source>
        <dbReference type="ARBA" id="ARBA00023125"/>
    </source>
</evidence>
<evidence type="ECO:0000313" key="13">
    <source>
        <dbReference type="EMBL" id="KAF3326292.1"/>
    </source>
</evidence>
<comment type="subcellular location">
    <subcellularLocation>
        <location evidence="1">Nucleus</location>
    </subcellularLocation>
</comment>
<dbReference type="PRINTS" id="PR00056">
    <property type="entry name" value="HSFDOMAIN"/>
</dbReference>
<dbReference type="GO" id="GO:0034605">
    <property type="term" value="P:cellular response to heat"/>
    <property type="evidence" value="ECO:0007669"/>
    <property type="project" value="TreeGrafter"/>
</dbReference>
<keyword evidence="7" id="KW-0238">DNA-binding</keyword>
<evidence type="ECO:0000313" key="14">
    <source>
        <dbReference type="Proteomes" id="UP000623129"/>
    </source>
</evidence>
<evidence type="ECO:0000256" key="5">
    <source>
        <dbReference type="ARBA" id="ARBA00023016"/>
    </source>
</evidence>
<dbReference type="PANTHER" id="PTHR10015">
    <property type="entry name" value="HEAT SHOCK TRANSCRIPTION FACTOR"/>
    <property type="match status" value="1"/>
</dbReference>
<dbReference type="SUPFAM" id="SSF46785">
    <property type="entry name" value="Winged helix' DNA-binding domain"/>
    <property type="match status" value="1"/>
</dbReference>
<evidence type="ECO:0000256" key="1">
    <source>
        <dbReference type="ARBA" id="ARBA00004123"/>
    </source>
</evidence>
<proteinExistence type="inferred from homology"/>
<sequence>MDTFLPDTDIVKDEYFELDEEISMPSPLDESSITTIPPRPVQGLHEVGPPPFLTKTYEIVDDSSTNQVVSWGPAGNSFVVWDPHQFATTLLPRYFKHGNFSSFVRQLNTYGFRKIDPEKWEFANEGFLRGQRHLLKSIKRRKNPANPNAPQQSQPLDQCLELGQFGLEQEIYRLKRDKNTLIAEVIKMRQEHMVTRSHVQAMEEKLEDAEKKQHQVMGFLARAMQNPTFLQQLAQQHEKRKEIEEAISKKRRRPIEAGTGSTQCPPLFGEIGTGAGALREDGELENDFWEEWLQDEIVEEEADEENDVEELARQLGYMTSHRPE</sequence>